<accession>A0ACB9MGF2</accession>
<evidence type="ECO:0000313" key="1">
    <source>
        <dbReference type="EMBL" id="KAI4323078.1"/>
    </source>
</evidence>
<keyword evidence="2" id="KW-1185">Reference proteome</keyword>
<organism evidence="1 2">
    <name type="scientific">Bauhinia variegata</name>
    <name type="common">Purple orchid tree</name>
    <name type="synonym">Phanera variegata</name>
    <dbReference type="NCBI Taxonomy" id="167791"/>
    <lineage>
        <taxon>Eukaryota</taxon>
        <taxon>Viridiplantae</taxon>
        <taxon>Streptophyta</taxon>
        <taxon>Embryophyta</taxon>
        <taxon>Tracheophyta</taxon>
        <taxon>Spermatophyta</taxon>
        <taxon>Magnoliopsida</taxon>
        <taxon>eudicotyledons</taxon>
        <taxon>Gunneridae</taxon>
        <taxon>Pentapetalae</taxon>
        <taxon>rosids</taxon>
        <taxon>fabids</taxon>
        <taxon>Fabales</taxon>
        <taxon>Fabaceae</taxon>
        <taxon>Cercidoideae</taxon>
        <taxon>Cercideae</taxon>
        <taxon>Bauhiniinae</taxon>
        <taxon>Bauhinia</taxon>
    </lineage>
</organism>
<comment type="caution">
    <text evidence="1">The sequence shown here is derived from an EMBL/GenBank/DDBJ whole genome shotgun (WGS) entry which is preliminary data.</text>
</comment>
<name>A0ACB9MGF2_BAUVA</name>
<dbReference type="Proteomes" id="UP000828941">
    <property type="component" value="Chromosome 9"/>
</dbReference>
<gene>
    <name evidence="1" type="ORF">L6164_022714</name>
</gene>
<sequence>MERLVNLHRYLLNEEPIISPVTNKTRESFTSNANFDTNVVMVLASLLCALIFALGVNSIVCCARRCGRRFPTETRRQTASRLSTTRLKKRDSSQIPVVVYGFGVDIPATDCSICLGEFEKGDKVRILPQCNHGFHVRCIDAWLVSHSSCPNCRRSLFEQSSSTNSNPNHEVAGDRQPEDGSGRQDNFVVVVDRAS</sequence>
<reference evidence="1 2" key="1">
    <citation type="journal article" date="2022" name="DNA Res.">
        <title>Chromosomal-level genome assembly of the orchid tree Bauhinia variegata (Leguminosae; Cercidoideae) supports the allotetraploid origin hypothesis of Bauhinia.</title>
        <authorList>
            <person name="Zhong Y."/>
            <person name="Chen Y."/>
            <person name="Zheng D."/>
            <person name="Pang J."/>
            <person name="Liu Y."/>
            <person name="Luo S."/>
            <person name="Meng S."/>
            <person name="Qian L."/>
            <person name="Wei D."/>
            <person name="Dai S."/>
            <person name="Zhou R."/>
        </authorList>
    </citation>
    <scope>NUCLEOTIDE SEQUENCE [LARGE SCALE GENOMIC DNA]</scope>
    <source>
        <strain evidence="1">BV-YZ2020</strain>
    </source>
</reference>
<protein>
    <submittedName>
        <fullName evidence="1">Uncharacterized protein</fullName>
    </submittedName>
</protein>
<dbReference type="EMBL" id="CM039434">
    <property type="protein sequence ID" value="KAI4323078.1"/>
    <property type="molecule type" value="Genomic_DNA"/>
</dbReference>
<evidence type="ECO:0000313" key="2">
    <source>
        <dbReference type="Proteomes" id="UP000828941"/>
    </source>
</evidence>
<proteinExistence type="predicted"/>